<accession>A0A498JFQ2</accession>
<dbReference type="InterPro" id="IPR050651">
    <property type="entry name" value="Plant_Cytochrome_P450_Monoox"/>
</dbReference>
<dbReference type="GO" id="GO:0016020">
    <property type="term" value="C:membrane"/>
    <property type="evidence" value="ECO:0007669"/>
    <property type="project" value="UniProtKB-SubCell"/>
</dbReference>
<dbReference type="EMBL" id="RDQH01000334">
    <property type="protein sequence ID" value="RXH92562.1"/>
    <property type="molecule type" value="Genomic_DNA"/>
</dbReference>
<comment type="caution">
    <text evidence="13">The sequence shown here is derived from an EMBL/GenBank/DDBJ whole genome shotgun (WGS) entry which is preliminary data.</text>
</comment>
<dbReference type="Proteomes" id="UP000290289">
    <property type="component" value="Chromosome 8"/>
</dbReference>
<sequence length="210" mass="23655">MRYKAILLAGVDVTTGTLTWALSLLLNNPKTLKKVQEELDQNIGRDRQVNETDIDKLVYLQAVIKETLRLYPPGPLALPHESSQDCTVGGYHIAARTRLLVNIWKLQRDPKVWSDPNEFHPERFLTTQKSIDVKGRDFELIPFGSGRRMCTGMSLALKLMPLSLASLLHGFEVSSPRDEPVDMGETLELTNHKSAVVEVLLNPRLPAQLY</sequence>
<organism evidence="13 14">
    <name type="scientific">Malus domestica</name>
    <name type="common">Apple</name>
    <name type="synonym">Pyrus malus</name>
    <dbReference type="NCBI Taxonomy" id="3750"/>
    <lineage>
        <taxon>Eukaryota</taxon>
        <taxon>Viridiplantae</taxon>
        <taxon>Streptophyta</taxon>
        <taxon>Embryophyta</taxon>
        <taxon>Tracheophyta</taxon>
        <taxon>Spermatophyta</taxon>
        <taxon>Magnoliopsida</taxon>
        <taxon>eudicotyledons</taxon>
        <taxon>Gunneridae</taxon>
        <taxon>Pentapetalae</taxon>
        <taxon>rosids</taxon>
        <taxon>fabids</taxon>
        <taxon>Rosales</taxon>
        <taxon>Rosaceae</taxon>
        <taxon>Amygdaloideae</taxon>
        <taxon>Maleae</taxon>
        <taxon>Malus</taxon>
    </lineage>
</organism>
<evidence type="ECO:0000256" key="8">
    <source>
        <dbReference type="ARBA" id="ARBA00023002"/>
    </source>
</evidence>
<dbReference type="STRING" id="3750.A0A498JFQ2"/>
<dbReference type="PRINTS" id="PR00385">
    <property type="entry name" value="P450"/>
</dbReference>
<keyword evidence="4 12" id="KW-0349">Heme</keyword>
<evidence type="ECO:0000313" key="13">
    <source>
        <dbReference type="EMBL" id="RXH92562.1"/>
    </source>
</evidence>
<comment type="cofactor">
    <cofactor evidence="1 12">
        <name>heme</name>
        <dbReference type="ChEBI" id="CHEBI:30413"/>
    </cofactor>
</comment>
<reference evidence="13 14" key="1">
    <citation type="submission" date="2018-10" db="EMBL/GenBank/DDBJ databases">
        <title>A high-quality apple genome assembly.</title>
        <authorList>
            <person name="Hu J."/>
        </authorList>
    </citation>
    <scope>NUCLEOTIDE SEQUENCE [LARGE SCALE GENOMIC DNA]</scope>
    <source>
        <strain evidence="14">cv. HFTH1</strain>
        <tissue evidence="13">Young leaf</tissue>
    </source>
</reference>
<evidence type="ECO:0000256" key="1">
    <source>
        <dbReference type="ARBA" id="ARBA00001971"/>
    </source>
</evidence>
<keyword evidence="10" id="KW-0503">Monooxygenase</keyword>
<dbReference type="SUPFAM" id="SSF48264">
    <property type="entry name" value="Cytochrome P450"/>
    <property type="match status" value="1"/>
</dbReference>
<dbReference type="Gene3D" id="1.10.630.10">
    <property type="entry name" value="Cytochrome P450"/>
    <property type="match status" value="1"/>
</dbReference>
<keyword evidence="9 12" id="KW-0408">Iron</keyword>
<keyword evidence="14" id="KW-1185">Reference proteome</keyword>
<evidence type="ECO:0000256" key="9">
    <source>
        <dbReference type="ARBA" id="ARBA00023004"/>
    </source>
</evidence>
<dbReference type="GO" id="GO:0005506">
    <property type="term" value="F:iron ion binding"/>
    <property type="evidence" value="ECO:0007669"/>
    <property type="project" value="InterPro"/>
</dbReference>
<dbReference type="PANTHER" id="PTHR47947:SF26">
    <property type="entry name" value="CYTOCHROME P450"/>
    <property type="match status" value="1"/>
</dbReference>
<keyword evidence="8" id="KW-0560">Oxidoreductase</keyword>
<evidence type="ECO:0000256" key="12">
    <source>
        <dbReference type="PIRSR" id="PIRSR602401-1"/>
    </source>
</evidence>
<evidence type="ECO:0000256" key="11">
    <source>
        <dbReference type="ARBA" id="ARBA00023136"/>
    </source>
</evidence>
<dbReference type="PRINTS" id="PR00463">
    <property type="entry name" value="EP450I"/>
</dbReference>
<name>A0A498JFQ2_MALDO</name>
<protein>
    <recommendedName>
        <fullName evidence="15">Cytochrome P450</fullName>
    </recommendedName>
</protein>
<dbReference type="FunFam" id="1.10.630.10:FF:000126">
    <property type="entry name" value="Predicted protein"/>
    <property type="match status" value="1"/>
</dbReference>
<evidence type="ECO:0000256" key="2">
    <source>
        <dbReference type="ARBA" id="ARBA00004370"/>
    </source>
</evidence>
<dbReference type="GO" id="GO:0016705">
    <property type="term" value="F:oxidoreductase activity, acting on paired donors, with incorporation or reduction of molecular oxygen"/>
    <property type="evidence" value="ECO:0007669"/>
    <property type="project" value="InterPro"/>
</dbReference>
<dbReference type="Pfam" id="PF00067">
    <property type="entry name" value="p450"/>
    <property type="match status" value="1"/>
</dbReference>
<dbReference type="GO" id="GO:0020037">
    <property type="term" value="F:heme binding"/>
    <property type="evidence" value="ECO:0007669"/>
    <property type="project" value="InterPro"/>
</dbReference>
<dbReference type="GO" id="GO:0004497">
    <property type="term" value="F:monooxygenase activity"/>
    <property type="evidence" value="ECO:0007669"/>
    <property type="project" value="UniProtKB-KW"/>
</dbReference>
<evidence type="ECO:0000256" key="4">
    <source>
        <dbReference type="ARBA" id="ARBA00022617"/>
    </source>
</evidence>
<gene>
    <name evidence="13" type="ORF">DVH24_033458</name>
</gene>
<keyword evidence="7" id="KW-1133">Transmembrane helix</keyword>
<evidence type="ECO:0000256" key="6">
    <source>
        <dbReference type="ARBA" id="ARBA00022723"/>
    </source>
</evidence>
<evidence type="ECO:0008006" key="15">
    <source>
        <dbReference type="Google" id="ProtNLM"/>
    </source>
</evidence>
<evidence type="ECO:0000256" key="10">
    <source>
        <dbReference type="ARBA" id="ARBA00023033"/>
    </source>
</evidence>
<evidence type="ECO:0000313" key="14">
    <source>
        <dbReference type="Proteomes" id="UP000290289"/>
    </source>
</evidence>
<dbReference type="InterPro" id="IPR001128">
    <property type="entry name" value="Cyt_P450"/>
</dbReference>
<evidence type="ECO:0000256" key="7">
    <source>
        <dbReference type="ARBA" id="ARBA00022989"/>
    </source>
</evidence>
<comment type="subcellular location">
    <subcellularLocation>
        <location evidence="2">Membrane</location>
    </subcellularLocation>
</comment>
<dbReference type="AlphaFoldDB" id="A0A498JFQ2"/>
<feature type="binding site" description="axial binding residue" evidence="12">
    <location>
        <position position="150"/>
    </location>
    <ligand>
        <name>heme</name>
        <dbReference type="ChEBI" id="CHEBI:30413"/>
    </ligand>
    <ligandPart>
        <name>Fe</name>
        <dbReference type="ChEBI" id="CHEBI:18248"/>
    </ligandPart>
</feature>
<dbReference type="InterPro" id="IPR002401">
    <property type="entry name" value="Cyt_P450_E_grp-I"/>
</dbReference>
<keyword evidence="11" id="KW-0472">Membrane</keyword>
<keyword evidence="6 12" id="KW-0479">Metal-binding</keyword>
<keyword evidence="5" id="KW-0812">Transmembrane</keyword>
<comment type="similarity">
    <text evidence="3">Belongs to the cytochrome P450 family.</text>
</comment>
<evidence type="ECO:0000256" key="3">
    <source>
        <dbReference type="ARBA" id="ARBA00010617"/>
    </source>
</evidence>
<proteinExistence type="inferred from homology"/>
<dbReference type="PANTHER" id="PTHR47947">
    <property type="entry name" value="CYTOCHROME P450 82C3-RELATED"/>
    <property type="match status" value="1"/>
</dbReference>
<dbReference type="InterPro" id="IPR036396">
    <property type="entry name" value="Cyt_P450_sf"/>
</dbReference>
<evidence type="ECO:0000256" key="5">
    <source>
        <dbReference type="ARBA" id="ARBA00022692"/>
    </source>
</evidence>